<organism evidence="8 9">
    <name type="scientific">bacterium (Candidatus Blackallbacteria) CG17_big_fil_post_rev_8_21_14_2_50_48_46</name>
    <dbReference type="NCBI Taxonomy" id="2014261"/>
    <lineage>
        <taxon>Bacteria</taxon>
        <taxon>Candidatus Blackallbacteria</taxon>
    </lineage>
</organism>
<evidence type="ECO:0000313" key="8">
    <source>
        <dbReference type="EMBL" id="PIW17871.1"/>
    </source>
</evidence>
<keyword evidence="8" id="KW-0808">Transferase</keyword>
<dbReference type="GO" id="GO:0019752">
    <property type="term" value="P:carboxylic acid metabolic process"/>
    <property type="evidence" value="ECO:0007669"/>
    <property type="project" value="InterPro"/>
</dbReference>
<dbReference type="GO" id="GO:0030170">
    <property type="term" value="F:pyridoxal phosphate binding"/>
    <property type="evidence" value="ECO:0007669"/>
    <property type="project" value="InterPro"/>
</dbReference>
<dbReference type="Gene3D" id="3.90.1150.10">
    <property type="entry name" value="Aspartate Aminotransferase, domain 1"/>
    <property type="match status" value="1"/>
</dbReference>
<protein>
    <submittedName>
        <fullName evidence="8">Aspartate aminotransferase family protein</fullName>
    </submittedName>
</protein>
<dbReference type="SUPFAM" id="SSF53383">
    <property type="entry name" value="PLP-dependent transferases"/>
    <property type="match status" value="1"/>
</dbReference>
<dbReference type="GO" id="GO:0005737">
    <property type="term" value="C:cytoplasm"/>
    <property type="evidence" value="ECO:0007669"/>
    <property type="project" value="TreeGrafter"/>
</dbReference>
<dbReference type="AlphaFoldDB" id="A0A2M7G7E3"/>
<keyword evidence="5 7" id="KW-0456">Lyase</keyword>
<dbReference type="GO" id="GO:0016831">
    <property type="term" value="F:carboxy-lyase activity"/>
    <property type="evidence" value="ECO:0007669"/>
    <property type="project" value="UniProtKB-KW"/>
</dbReference>
<gene>
    <name evidence="8" type="ORF">COW36_07325</name>
</gene>
<dbReference type="PRINTS" id="PR00800">
    <property type="entry name" value="YHDCRBOXLASE"/>
</dbReference>
<dbReference type="InterPro" id="IPR015421">
    <property type="entry name" value="PyrdxlP-dep_Trfase_major"/>
</dbReference>
<keyword evidence="3" id="KW-0210">Decarboxylase</keyword>
<evidence type="ECO:0000256" key="1">
    <source>
        <dbReference type="ARBA" id="ARBA00001933"/>
    </source>
</evidence>
<dbReference type="InterPro" id="IPR002129">
    <property type="entry name" value="PyrdxlP-dep_de-COase"/>
</dbReference>
<dbReference type="InterPro" id="IPR015422">
    <property type="entry name" value="PyrdxlP-dep_Trfase_small"/>
</dbReference>
<evidence type="ECO:0000256" key="5">
    <source>
        <dbReference type="ARBA" id="ARBA00023239"/>
    </source>
</evidence>
<evidence type="ECO:0000256" key="2">
    <source>
        <dbReference type="ARBA" id="ARBA00009533"/>
    </source>
</evidence>
<feature type="modified residue" description="N6-(pyridoxal phosphate)lysine" evidence="6">
    <location>
        <position position="294"/>
    </location>
</feature>
<dbReference type="GO" id="GO:0006520">
    <property type="term" value="P:amino acid metabolic process"/>
    <property type="evidence" value="ECO:0007669"/>
    <property type="project" value="InterPro"/>
</dbReference>
<dbReference type="Gene3D" id="1.20.1340.10">
    <property type="entry name" value="dopa decarboxylase, N-terminal domain"/>
    <property type="match status" value="1"/>
</dbReference>
<comment type="similarity">
    <text evidence="2 7">Belongs to the group II decarboxylase family.</text>
</comment>
<comment type="cofactor">
    <cofactor evidence="1 6 7">
        <name>pyridoxal 5'-phosphate</name>
        <dbReference type="ChEBI" id="CHEBI:597326"/>
    </cofactor>
</comment>
<sequence length="470" mass="52514">MEPHEFRQHAHHLVDWMADYLEEVRQWPVSPQLAPGAIYQQIPEAAPATGESFDAIFADFQTQIMPGMTHWQHPRFFGYFPANSSPPSVLAEMLTATLGAQCMSWLTSPAATELEERMLEWLRDLLGLPRQWVGVIQDTASTATFCAILSAREKASQGRANSQGLQGLPRYTLYCSSEAHSSIEKAVRMAGLGSENLRKIEVDQNFALQATALETQIQADRAAGYEPLCVVAAFGTTGSTAIDPLAEIAAICQREGLWLHIDAAFAGSALILPEIQALAHGLEYADSFVFNPHKWLLTNFDCSAYYVRDPQALLDTFALTPEYLKTGQDAQVKNFRDWGPQLGRRFRALKLWFVLRSYGAEGLKSLIQTHLAWAQTLAKTLKAESDFEVLAPVHFNTLCFRYAPPGKTPEDLDRLNPKLLEALNASGKLFMTHTRLRGVYVLRWVIGQTRVSWEDLAESWEQVKSTARAL</sequence>
<dbReference type="Pfam" id="PF00282">
    <property type="entry name" value="Pyridoxal_deC"/>
    <property type="match status" value="1"/>
</dbReference>
<comment type="caution">
    <text evidence="8">The sequence shown here is derived from an EMBL/GenBank/DDBJ whole genome shotgun (WGS) entry which is preliminary data.</text>
</comment>
<evidence type="ECO:0000256" key="7">
    <source>
        <dbReference type="RuleBase" id="RU000382"/>
    </source>
</evidence>
<dbReference type="Gene3D" id="3.40.640.10">
    <property type="entry name" value="Type I PLP-dependent aspartate aminotransferase-like (Major domain)"/>
    <property type="match status" value="1"/>
</dbReference>
<accession>A0A2M7G7E3</accession>
<dbReference type="PANTHER" id="PTHR11999">
    <property type="entry name" value="GROUP II PYRIDOXAL-5-PHOSPHATE DECARBOXYLASE"/>
    <property type="match status" value="1"/>
</dbReference>
<evidence type="ECO:0000256" key="6">
    <source>
        <dbReference type="PIRSR" id="PIRSR602129-50"/>
    </source>
</evidence>
<dbReference type="EMBL" id="PFFQ01000019">
    <property type="protein sequence ID" value="PIW17871.1"/>
    <property type="molecule type" value="Genomic_DNA"/>
</dbReference>
<proteinExistence type="inferred from homology"/>
<evidence type="ECO:0000256" key="3">
    <source>
        <dbReference type="ARBA" id="ARBA00022793"/>
    </source>
</evidence>
<dbReference type="InterPro" id="IPR021115">
    <property type="entry name" value="Pyridoxal-P_BS"/>
</dbReference>
<name>A0A2M7G7E3_9BACT</name>
<evidence type="ECO:0000256" key="4">
    <source>
        <dbReference type="ARBA" id="ARBA00022898"/>
    </source>
</evidence>
<keyword evidence="8" id="KW-0032">Aminotransferase</keyword>
<keyword evidence="4 6" id="KW-0663">Pyridoxal phosphate</keyword>
<dbReference type="PANTHER" id="PTHR11999:SF70">
    <property type="entry name" value="MIP05841P"/>
    <property type="match status" value="1"/>
</dbReference>
<dbReference type="PROSITE" id="PS00392">
    <property type="entry name" value="DDC_GAD_HDC_YDC"/>
    <property type="match status" value="1"/>
</dbReference>
<evidence type="ECO:0000313" key="9">
    <source>
        <dbReference type="Proteomes" id="UP000231019"/>
    </source>
</evidence>
<dbReference type="Proteomes" id="UP000231019">
    <property type="component" value="Unassembled WGS sequence"/>
</dbReference>
<dbReference type="GO" id="GO:0008483">
    <property type="term" value="F:transaminase activity"/>
    <property type="evidence" value="ECO:0007669"/>
    <property type="project" value="UniProtKB-KW"/>
</dbReference>
<dbReference type="InterPro" id="IPR015424">
    <property type="entry name" value="PyrdxlP-dep_Trfase"/>
</dbReference>
<reference evidence="8 9" key="1">
    <citation type="submission" date="2017-09" db="EMBL/GenBank/DDBJ databases">
        <title>Depth-based differentiation of microbial function through sediment-hosted aquifers and enrichment of novel symbionts in the deep terrestrial subsurface.</title>
        <authorList>
            <person name="Probst A.J."/>
            <person name="Ladd B."/>
            <person name="Jarett J.K."/>
            <person name="Geller-Mcgrath D.E."/>
            <person name="Sieber C.M."/>
            <person name="Emerson J.B."/>
            <person name="Anantharaman K."/>
            <person name="Thomas B.C."/>
            <person name="Malmstrom R."/>
            <person name="Stieglmeier M."/>
            <person name="Klingl A."/>
            <person name="Woyke T."/>
            <person name="Ryan C.M."/>
            <person name="Banfield J.F."/>
        </authorList>
    </citation>
    <scope>NUCLEOTIDE SEQUENCE [LARGE SCALE GENOMIC DNA]</scope>
    <source>
        <strain evidence="8">CG17_big_fil_post_rev_8_21_14_2_50_48_46</strain>
    </source>
</reference>
<dbReference type="InterPro" id="IPR010977">
    <property type="entry name" value="Aromatic_deC"/>
</dbReference>